<dbReference type="EMBL" id="JBEZFP010000003">
    <property type="protein sequence ID" value="MEU8132289.1"/>
    <property type="molecule type" value="Genomic_DNA"/>
</dbReference>
<dbReference type="InterPro" id="IPR003594">
    <property type="entry name" value="HATPase_dom"/>
</dbReference>
<keyword evidence="3" id="KW-0067">ATP-binding</keyword>
<dbReference type="RefSeq" id="WP_358347857.1">
    <property type="nucleotide sequence ID" value="NZ_JBEZFP010000003.1"/>
</dbReference>
<dbReference type="Pfam" id="PF13581">
    <property type="entry name" value="HATPase_c_2"/>
    <property type="match status" value="1"/>
</dbReference>
<evidence type="ECO:0000259" key="2">
    <source>
        <dbReference type="Pfam" id="PF13581"/>
    </source>
</evidence>
<comment type="caution">
    <text evidence="3">The sequence shown here is derived from an EMBL/GenBank/DDBJ whole genome shotgun (WGS) entry which is preliminary data.</text>
</comment>
<feature type="domain" description="Histidine kinase/HSP90-like ATPase" evidence="2">
    <location>
        <begin position="28"/>
        <end position="143"/>
    </location>
</feature>
<dbReference type="PANTHER" id="PTHR35526">
    <property type="entry name" value="ANTI-SIGMA-F FACTOR RSBW-RELATED"/>
    <property type="match status" value="1"/>
</dbReference>
<organism evidence="3 4">
    <name type="scientific">Streptodolium elevatio</name>
    <dbReference type="NCBI Taxonomy" id="3157996"/>
    <lineage>
        <taxon>Bacteria</taxon>
        <taxon>Bacillati</taxon>
        <taxon>Actinomycetota</taxon>
        <taxon>Actinomycetes</taxon>
        <taxon>Kitasatosporales</taxon>
        <taxon>Streptomycetaceae</taxon>
        <taxon>Streptodolium</taxon>
    </lineage>
</organism>
<proteinExistence type="predicted"/>
<name>A0ABV3DBC4_9ACTN</name>
<keyword evidence="4" id="KW-1185">Reference proteome</keyword>
<sequence>MDTSTHRDEQRRTLCQFACEAEAGPLGVRRLRTAAGAQLAAWGWPARSDVAQAVALVVAELGANAATHGARGGAVIVLRMGVLPDLAAPEAVRVEVTDARGDVAPRTGCPSAEAVCGRGLLLVSALARRWGWYRNGVEAKTVWAEVAVG</sequence>
<gene>
    <name evidence="3" type="ORF">AB0C36_02145</name>
</gene>
<dbReference type="Gene3D" id="3.30.565.10">
    <property type="entry name" value="Histidine kinase-like ATPase, C-terminal domain"/>
    <property type="match status" value="1"/>
</dbReference>
<evidence type="ECO:0000256" key="1">
    <source>
        <dbReference type="ARBA" id="ARBA00022527"/>
    </source>
</evidence>
<protein>
    <submittedName>
        <fullName evidence="3">ATP-binding protein</fullName>
    </submittedName>
</protein>
<reference evidence="3 4" key="1">
    <citation type="submission" date="2024-06" db="EMBL/GenBank/DDBJ databases">
        <title>The Natural Products Discovery Center: Release of the First 8490 Sequenced Strains for Exploring Actinobacteria Biosynthetic Diversity.</title>
        <authorList>
            <person name="Kalkreuter E."/>
            <person name="Kautsar S.A."/>
            <person name="Yang D."/>
            <person name="Bader C.D."/>
            <person name="Teijaro C.N."/>
            <person name="Fluegel L."/>
            <person name="Davis C.M."/>
            <person name="Simpson J.R."/>
            <person name="Lauterbach L."/>
            <person name="Steele A.D."/>
            <person name="Gui C."/>
            <person name="Meng S."/>
            <person name="Li G."/>
            <person name="Viehrig K."/>
            <person name="Ye F."/>
            <person name="Su P."/>
            <person name="Kiefer A.F."/>
            <person name="Nichols A."/>
            <person name="Cepeda A.J."/>
            <person name="Yan W."/>
            <person name="Fan B."/>
            <person name="Jiang Y."/>
            <person name="Adhikari A."/>
            <person name="Zheng C.-J."/>
            <person name="Schuster L."/>
            <person name="Cowan T.M."/>
            <person name="Smanski M.J."/>
            <person name="Chevrette M.G."/>
            <person name="De Carvalho L.P.S."/>
            <person name="Shen B."/>
        </authorList>
    </citation>
    <scope>NUCLEOTIDE SEQUENCE [LARGE SCALE GENOMIC DNA]</scope>
    <source>
        <strain evidence="3 4">NPDC048946</strain>
    </source>
</reference>
<dbReference type="GO" id="GO:0005524">
    <property type="term" value="F:ATP binding"/>
    <property type="evidence" value="ECO:0007669"/>
    <property type="project" value="UniProtKB-KW"/>
</dbReference>
<evidence type="ECO:0000313" key="4">
    <source>
        <dbReference type="Proteomes" id="UP001551482"/>
    </source>
</evidence>
<keyword evidence="3" id="KW-0547">Nucleotide-binding</keyword>
<dbReference type="InterPro" id="IPR036890">
    <property type="entry name" value="HATPase_C_sf"/>
</dbReference>
<dbReference type="PANTHER" id="PTHR35526:SF3">
    <property type="entry name" value="ANTI-SIGMA-F FACTOR RSBW"/>
    <property type="match status" value="1"/>
</dbReference>
<keyword evidence="1" id="KW-0808">Transferase</keyword>
<keyword evidence="1" id="KW-0723">Serine/threonine-protein kinase</keyword>
<dbReference type="CDD" id="cd16936">
    <property type="entry name" value="HATPase_RsbW-like"/>
    <property type="match status" value="1"/>
</dbReference>
<keyword evidence="1" id="KW-0418">Kinase</keyword>
<accession>A0ABV3DBC4</accession>
<evidence type="ECO:0000313" key="3">
    <source>
        <dbReference type="EMBL" id="MEU8132289.1"/>
    </source>
</evidence>
<dbReference type="InterPro" id="IPR050267">
    <property type="entry name" value="Anti-sigma-factor_SerPK"/>
</dbReference>
<dbReference type="Proteomes" id="UP001551482">
    <property type="component" value="Unassembled WGS sequence"/>
</dbReference>